<evidence type="ECO:0000313" key="2">
    <source>
        <dbReference type="Proteomes" id="UP000316621"/>
    </source>
</evidence>
<name>A0A4Y7IPZ7_PAPSO</name>
<accession>A0A4Y7IPZ7</accession>
<proteinExistence type="predicted"/>
<gene>
    <name evidence="1" type="ORF">C5167_018219</name>
</gene>
<reference evidence="1 2" key="1">
    <citation type="journal article" date="2018" name="Science">
        <title>The opium poppy genome and morphinan production.</title>
        <authorList>
            <person name="Guo L."/>
            <person name="Winzer T."/>
            <person name="Yang X."/>
            <person name="Li Y."/>
            <person name="Ning Z."/>
            <person name="He Z."/>
            <person name="Teodor R."/>
            <person name="Lu Y."/>
            <person name="Bowser T.A."/>
            <person name="Graham I.A."/>
            <person name="Ye K."/>
        </authorList>
    </citation>
    <scope>NUCLEOTIDE SEQUENCE [LARGE SCALE GENOMIC DNA]</scope>
    <source>
        <strain evidence="2">cv. HN1</strain>
        <tissue evidence="1">Leaves</tissue>
    </source>
</reference>
<organism evidence="1 2">
    <name type="scientific">Papaver somniferum</name>
    <name type="common">Opium poppy</name>
    <dbReference type="NCBI Taxonomy" id="3469"/>
    <lineage>
        <taxon>Eukaryota</taxon>
        <taxon>Viridiplantae</taxon>
        <taxon>Streptophyta</taxon>
        <taxon>Embryophyta</taxon>
        <taxon>Tracheophyta</taxon>
        <taxon>Spermatophyta</taxon>
        <taxon>Magnoliopsida</taxon>
        <taxon>Ranunculales</taxon>
        <taxon>Papaveraceae</taxon>
        <taxon>Papaveroideae</taxon>
        <taxon>Papaver</taxon>
    </lineage>
</organism>
<keyword evidence="2" id="KW-1185">Reference proteome</keyword>
<dbReference type="EMBL" id="CM010716">
    <property type="protein sequence ID" value="RZC49791.1"/>
    <property type="molecule type" value="Genomic_DNA"/>
</dbReference>
<dbReference type="Proteomes" id="UP000316621">
    <property type="component" value="Chromosome 2"/>
</dbReference>
<sequence>MAPRKQQLPNKEIDKQNCTTTGEVITLSDDEDQDVESLENLTRGSLQYKVNQRRDVTKGQVPAARIPISITTYQGAKAMVFMYPSNT</sequence>
<evidence type="ECO:0000313" key="1">
    <source>
        <dbReference type="EMBL" id="RZC49791.1"/>
    </source>
</evidence>
<protein>
    <submittedName>
        <fullName evidence="1">Uncharacterized protein</fullName>
    </submittedName>
</protein>
<dbReference type="AlphaFoldDB" id="A0A4Y7IPZ7"/>
<dbReference type="Gramene" id="RZC49791">
    <property type="protein sequence ID" value="RZC49791"/>
    <property type="gene ID" value="C5167_018219"/>
</dbReference>